<feature type="domain" description="Protein arginine N-methyltransferase" evidence="15">
    <location>
        <begin position="299"/>
        <end position="465"/>
    </location>
</feature>
<gene>
    <name evidence="16" type="ORF">Cvel_10824</name>
</gene>
<evidence type="ECO:0000256" key="13">
    <source>
        <dbReference type="PROSITE-ProRule" id="PRU01015"/>
    </source>
</evidence>
<protein>
    <recommendedName>
        <fullName evidence="3">type I protein arginine methyltransferase</fullName>
        <ecNumber evidence="3">2.1.1.319</ecNumber>
    </recommendedName>
</protein>
<evidence type="ECO:0000256" key="10">
    <source>
        <dbReference type="ARBA" id="ARBA00023163"/>
    </source>
</evidence>
<keyword evidence="5 13" id="KW-0489">Methyltransferase</keyword>
<feature type="region of interest" description="Disordered" evidence="14">
    <location>
        <begin position="512"/>
        <end position="539"/>
    </location>
</feature>
<dbReference type="VEuPathDB" id="CryptoDB:Cvel_10824"/>
<dbReference type="SUPFAM" id="SSF53335">
    <property type="entry name" value="S-adenosyl-L-methionine-dependent methyltransferases"/>
    <property type="match status" value="1"/>
</dbReference>
<comment type="catalytic activity">
    <reaction evidence="12">
        <text>L-arginyl-[protein] + 2 S-adenosyl-L-methionine = N(omega),N(omega)-dimethyl-L-arginyl-[protein] + 2 S-adenosyl-L-homocysteine + 2 H(+)</text>
        <dbReference type="Rhea" id="RHEA:48096"/>
        <dbReference type="Rhea" id="RHEA-COMP:10532"/>
        <dbReference type="Rhea" id="RHEA-COMP:11991"/>
        <dbReference type="ChEBI" id="CHEBI:15378"/>
        <dbReference type="ChEBI" id="CHEBI:29965"/>
        <dbReference type="ChEBI" id="CHEBI:57856"/>
        <dbReference type="ChEBI" id="CHEBI:59789"/>
        <dbReference type="ChEBI" id="CHEBI:61897"/>
        <dbReference type="EC" id="2.1.1.319"/>
    </reaction>
</comment>
<dbReference type="InterPro" id="IPR025799">
    <property type="entry name" value="Arg_MeTrfase"/>
</dbReference>
<keyword evidence="11" id="KW-0539">Nucleus</keyword>
<evidence type="ECO:0000259" key="15">
    <source>
        <dbReference type="Pfam" id="PF22528"/>
    </source>
</evidence>
<keyword evidence="4" id="KW-0963">Cytoplasm</keyword>
<dbReference type="EC" id="2.1.1.319" evidence="3"/>
<keyword evidence="9" id="KW-0805">Transcription regulation</keyword>
<dbReference type="Pfam" id="PF22528">
    <property type="entry name" value="PRMT_C"/>
    <property type="match status" value="1"/>
</dbReference>
<keyword evidence="6 13" id="KW-0808">Transferase</keyword>
<proteinExistence type="predicted"/>
<name>A0A0G4I4D4_9ALVE</name>
<evidence type="ECO:0000256" key="8">
    <source>
        <dbReference type="ARBA" id="ARBA00022853"/>
    </source>
</evidence>
<dbReference type="Gene3D" id="2.70.160.11">
    <property type="entry name" value="Hnrnp arginine n-methyltransferase1"/>
    <property type="match status" value="1"/>
</dbReference>
<dbReference type="PANTHER" id="PTHR11006">
    <property type="entry name" value="PROTEIN ARGININE N-METHYLTRANSFERASE"/>
    <property type="match status" value="1"/>
</dbReference>
<evidence type="ECO:0000256" key="14">
    <source>
        <dbReference type="SAM" id="MobiDB-lite"/>
    </source>
</evidence>
<dbReference type="GO" id="GO:0032259">
    <property type="term" value="P:methylation"/>
    <property type="evidence" value="ECO:0007669"/>
    <property type="project" value="UniProtKB-KW"/>
</dbReference>
<evidence type="ECO:0000256" key="11">
    <source>
        <dbReference type="ARBA" id="ARBA00023242"/>
    </source>
</evidence>
<evidence type="ECO:0000256" key="6">
    <source>
        <dbReference type="ARBA" id="ARBA00022679"/>
    </source>
</evidence>
<dbReference type="GO" id="GO:0005634">
    <property type="term" value="C:nucleus"/>
    <property type="evidence" value="ECO:0007669"/>
    <property type="project" value="UniProtKB-SubCell"/>
</dbReference>
<accession>A0A0G4I4D4</accession>
<dbReference type="GO" id="GO:0005737">
    <property type="term" value="C:cytoplasm"/>
    <property type="evidence" value="ECO:0007669"/>
    <property type="project" value="UniProtKB-SubCell"/>
</dbReference>
<reference evidence="16" key="1">
    <citation type="submission" date="2014-11" db="EMBL/GenBank/DDBJ databases">
        <authorList>
            <person name="Otto D Thomas"/>
            <person name="Naeem Raeece"/>
        </authorList>
    </citation>
    <scope>NUCLEOTIDE SEQUENCE</scope>
</reference>
<keyword evidence="7 13" id="KW-0949">S-adenosyl-L-methionine</keyword>
<dbReference type="GO" id="GO:0035242">
    <property type="term" value="F:protein-arginine omega-N asymmetric methyltransferase activity"/>
    <property type="evidence" value="ECO:0007669"/>
    <property type="project" value="UniProtKB-EC"/>
</dbReference>
<sequence>MSTFEFTVEVFVFDDKTLRFDLPLIAGQKAGGVLPHGVKSFLKTASQAGGKTVFSSPAIANGTAFVASTAKFFPLLPNFVVCRPHGLNPPPGCQVGVFGVRFFSVSDADKFLTECEHEDGSMPTIVKTTEEKGHIGLMQQQTIDSYFQYYGKMVNQLNMLQDQVRTSLYRRAILSNLTNFKGKTVMDVGAGSGILSFFSAQAEAARVYAVEASSMASTIEAIRDKNPSLRDRVHVVHSTIENIDPFKLPALLPGEERLEVDAIVSEPIGTFLFNERMIESFLFARDKFLKKGGQLFPNKCNLCIAPFHDQTLYSDMTSRDTFWKNSNFYGVDLSGGAPRALEETLRQPVVDYIDPQCLLSSPHVVPFDFHTVKAEDLERIQIPFTFSVSSPTLVHGLAGWFDVLFEGADNHVGFSTAPWCTPTHWYQIRFLLTRPLAVNPGQTLEGRLVMTANEFQSYHVRFDMKIQGTDIVSESVLIDLKDPDYRYYSSSNPYFPPAGTTSQCATTSEALQERQQQQSQQQQWWPNGTQQQQQQGQPVQNGVNVTMHHNATSSAYVPPSVGGEACEAFPQQQPYPQSGGGYGCAATANGFASLQMPQSEIDRANAEIADAFGGYGDGSMGN</sequence>
<evidence type="ECO:0000256" key="9">
    <source>
        <dbReference type="ARBA" id="ARBA00023015"/>
    </source>
</evidence>
<comment type="subcellular location">
    <subcellularLocation>
        <location evidence="2">Cytoplasm</location>
    </subcellularLocation>
    <subcellularLocation>
        <location evidence="1">Nucleus</location>
    </subcellularLocation>
</comment>
<dbReference type="PROSITE" id="PS51678">
    <property type="entry name" value="SAM_MT_PRMT"/>
    <property type="match status" value="1"/>
</dbReference>
<dbReference type="EMBL" id="CDMZ01005036">
    <property type="protein sequence ID" value="CEM51745.1"/>
    <property type="molecule type" value="Genomic_DNA"/>
</dbReference>
<dbReference type="Pfam" id="PF06325">
    <property type="entry name" value="PrmA"/>
    <property type="match status" value="1"/>
</dbReference>
<evidence type="ECO:0000256" key="3">
    <source>
        <dbReference type="ARBA" id="ARBA00011925"/>
    </source>
</evidence>
<dbReference type="PANTHER" id="PTHR11006:SF10">
    <property type="entry name" value="HISTONE-ARGININE METHYLTRANSFERASE CARMER-RELATED"/>
    <property type="match status" value="1"/>
</dbReference>
<dbReference type="InterPro" id="IPR055135">
    <property type="entry name" value="PRMT_dom"/>
</dbReference>
<evidence type="ECO:0000256" key="4">
    <source>
        <dbReference type="ARBA" id="ARBA00022490"/>
    </source>
</evidence>
<dbReference type="AlphaFoldDB" id="A0A0G4I4D4"/>
<evidence type="ECO:0000256" key="2">
    <source>
        <dbReference type="ARBA" id="ARBA00004496"/>
    </source>
</evidence>
<dbReference type="Gene3D" id="3.40.50.150">
    <property type="entry name" value="Vaccinia Virus protein VP39"/>
    <property type="match status" value="1"/>
</dbReference>
<evidence type="ECO:0000256" key="1">
    <source>
        <dbReference type="ARBA" id="ARBA00004123"/>
    </source>
</evidence>
<dbReference type="GO" id="GO:0070611">
    <property type="term" value="F:histone H3R2 methyltransferase activity"/>
    <property type="evidence" value="ECO:0007669"/>
    <property type="project" value="TreeGrafter"/>
</dbReference>
<evidence type="ECO:0000256" key="5">
    <source>
        <dbReference type="ARBA" id="ARBA00022603"/>
    </source>
</evidence>
<organism evidence="16">
    <name type="scientific">Chromera velia CCMP2878</name>
    <dbReference type="NCBI Taxonomy" id="1169474"/>
    <lineage>
        <taxon>Eukaryota</taxon>
        <taxon>Sar</taxon>
        <taxon>Alveolata</taxon>
        <taxon>Colpodellida</taxon>
        <taxon>Chromeraceae</taxon>
        <taxon>Chromera</taxon>
    </lineage>
</organism>
<dbReference type="PhylomeDB" id="A0A0G4I4D4"/>
<evidence type="ECO:0000313" key="16">
    <source>
        <dbReference type="EMBL" id="CEM51745.1"/>
    </source>
</evidence>
<dbReference type="CDD" id="cd02440">
    <property type="entry name" value="AdoMet_MTases"/>
    <property type="match status" value="1"/>
</dbReference>
<keyword evidence="8" id="KW-0156">Chromatin regulator</keyword>
<evidence type="ECO:0000256" key="7">
    <source>
        <dbReference type="ARBA" id="ARBA00022691"/>
    </source>
</evidence>
<evidence type="ECO:0000256" key="12">
    <source>
        <dbReference type="ARBA" id="ARBA00049086"/>
    </source>
</evidence>
<feature type="compositionally biased region" description="Low complexity" evidence="14">
    <location>
        <begin position="515"/>
        <end position="539"/>
    </location>
</feature>
<keyword evidence="10" id="KW-0804">Transcription</keyword>
<dbReference type="InterPro" id="IPR029063">
    <property type="entry name" value="SAM-dependent_MTases_sf"/>
</dbReference>